<organism evidence="6 7">
    <name type="scientific">Nitzschia inconspicua</name>
    <dbReference type="NCBI Taxonomy" id="303405"/>
    <lineage>
        <taxon>Eukaryota</taxon>
        <taxon>Sar</taxon>
        <taxon>Stramenopiles</taxon>
        <taxon>Ochrophyta</taxon>
        <taxon>Bacillariophyta</taxon>
        <taxon>Bacillariophyceae</taxon>
        <taxon>Bacillariophycidae</taxon>
        <taxon>Bacillariales</taxon>
        <taxon>Bacillariaceae</taxon>
        <taxon>Nitzschia</taxon>
    </lineage>
</organism>
<feature type="domain" description="HMA" evidence="5">
    <location>
        <begin position="1"/>
        <end position="70"/>
    </location>
</feature>
<keyword evidence="2" id="KW-0406">Ion transport</keyword>
<name>A0A9K3KED3_9STRA</name>
<dbReference type="PANTHER" id="PTHR46365">
    <property type="entry name" value="COPPER TRANSPORT PROTEIN ATOX1"/>
    <property type="match status" value="1"/>
</dbReference>
<dbReference type="Proteomes" id="UP000693970">
    <property type="component" value="Unassembled WGS sequence"/>
</dbReference>
<reference evidence="6" key="1">
    <citation type="journal article" date="2021" name="Sci. Rep.">
        <title>Diploid genomic architecture of Nitzschia inconspicua, an elite biomass production diatom.</title>
        <authorList>
            <person name="Oliver A."/>
            <person name="Podell S."/>
            <person name="Pinowska A."/>
            <person name="Traller J.C."/>
            <person name="Smith S.R."/>
            <person name="McClure R."/>
            <person name="Beliaev A."/>
            <person name="Bohutskyi P."/>
            <person name="Hill E.A."/>
            <person name="Rabines A."/>
            <person name="Zheng H."/>
            <person name="Allen L.Z."/>
            <person name="Kuo A."/>
            <person name="Grigoriev I.V."/>
            <person name="Allen A.E."/>
            <person name="Hazlebeck D."/>
            <person name="Allen E.E."/>
        </authorList>
    </citation>
    <scope>NUCLEOTIDE SEQUENCE</scope>
    <source>
        <strain evidence="6">Hildebrandi</strain>
    </source>
</reference>
<dbReference type="GO" id="GO:0046872">
    <property type="term" value="F:metal ion binding"/>
    <property type="evidence" value="ECO:0007669"/>
    <property type="project" value="UniProtKB-KW"/>
</dbReference>
<dbReference type="GO" id="GO:0016531">
    <property type="term" value="F:copper chaperone activity"/>
    <property type="evidence" value="ECO:0007669"/>
    <property type="project" value="TreeGrafter"/>
</dbReference>
<keyword evidence="1" id="KW-0479">Metal-binding</keyword>
<dbReference type="GO" id="GO:0005829">
    <property type="term" value="C:cytosol"/>
    <property type="evidence" value="ECO:0007669"/>
    <property type="project" value="TreeGrafter"/>
</dbReference>
<keyword evidence="7" id="KW-1185">Reference proteome</keyword>
<evidence type="ECO:0000313" key="7">
    <source>
        <dbReference type="Proteomes" id="UP000693970"/>
    </source>
</evidence>
<dbReference type="InterPro" id="IPR006121">
    <property type="entry name" value="HMA_dom"/>
</dbReference>
<dbReference type="PROSITE" id="PS50846">
    <property type="entry name" value="HMA_2"/>
    <property type="match status" value="1"/>
</dbReference>
<reference evidence="6" key="2">
    <citation type="submission" date="2021-04" db="EMBL/GenBank/DDBJ databases">
        <authorList>
            <person name="Podell S."/>
        </authorList>
    </citation>
    <scope>NUCLEOTIDE SEQUENCE</scope>
    <source>
        <strain evidence="6">Hildebrandi</strain>
    </source>
</reference>
<dbReference type="GO" id="GO:0006825">
    <property type="term" value="P:copper ion transport"/>
    <property type="evidence" value="ECO:0007669"/>
    <property type="project" value="UniProtKB-KW"/>
</dbReference>
<keyword evidence="2" id="KW-0813">Transport</keyword>
<keyword evidence="2" id="KW-0187">Copper transport</keyword>
<evidence type="ECO:0000256" key="3">
    <source>
        <dbReference type="ARBA" id="ARBA00023008"/>
    </source>
</evidence>
<dbReference type="InterPro" id="IPR051881">
    <property type="entry name" value="Copper_transport_ATOX1-like"/>
</dbReference>
<keyword evidence="4" id="KW-0143">Chaperone</keyword>
<evidence type="ECO:0000256" key="1">
    <source>
        <dbReference type="ARBA" id="ARBA00022723"/>
    </source>
</evidence>
<accession>A0A9K3KED3</accession>
<gene>
    <name evidence="6" type="ORF">IV203_023415</name>
</gene>
<evidence type="ECO:0000256" key="4">
    <source>
        <dbReference type="ARBA" id="ARBA00023186"/>
    </source>
</evidence>
<dbReference type="Pfam" id="PF00403">
    <property type="entry name" value="HMA"/>
    <property type="match status" value="1"/>
</dbReference>
<comment type="caution">
    <text evidence="6">The sequence shown here is derived from an EMBL/GenBank/DDBJ whole genome shotgun (WGS) entry which is preliminary data.</text>
</comment>
<protein>
    <submittedName>
        <fullName evidence="6">Heavy-metal-associated domain containing protein</fullName>
    </submittedName>
</protein>
<keyword evidence="3" id="KW-0186">Copper</keyword>
<proteinExistence type="predicted"/>
<evidence type="ECO:0000313" key="6">
    <source>
        <dbReference type="EMBL" id="KAG7341463.1"/>
    </source>
</evidence>
<evidence type="ECO:0000259" key="5">
    <source>
        <dbReference type="PROSITE" id="PS50846"/>
    </source>
</evidence>
<dbReference type="OrthoDB" id="689350at2759"/>
<evidence type="ECO:0000256" key="2">
    <source>
        <dbReference type="ARBA" id="ARBA00022796"/>
    </source>
</evidence>
<dbReference type="PANTHER" id="PTHR46365:SF1">
    <property type="entry name" value="COPPER TRANSPORT PROTEIN ATOX1"/>
    <property type="match status" value="1"/>
</dbReference>
<dbReference type="AlphaFoldDB" id="A0A9K3KED3"/>
<sequence>MVETKFEVGMTCEGCANAVKRILGKIDGVTNVDANVEAKTVIVDADESVSPQFMLEKLQKWSAASGKSVALAQ</sequence>
<dbReference type="EMBL" id="JAGRRH010000026">
    <property type="protein sequence ID" value="KAG7341463.1"/>
    <property type="molecule type" value="Genomic_DNA"/>
</dbReference>
<dbReference type="CDD" id="cd00371">
    <property type="entry name" value="HMA"/>
    <property type="match status" value="1"/>
</dbReference>